<sequence>MLRHGLPSQRLQRHLITFGPERATAAFFEAPPCRSRCRTYSSRDSSHSQSLTSSHRKLPKADETATSGPQRVTLASRASRESESSTRQSKDRDALRSAEARETVLRAARTRRLAEKQESEREAAMAQLERENYERRYKAASRRWLSTMVALPFLIVTTYYLYGRLFLGHDQKKIKREAAPANEDQ</sequence>
<gene>
    <name evidence="4" type="ORF">HIM_05331</name>
</gene>
<keyword evidence="5" id="KW-1185">Reference proteome</keyword>
<accession>A0A0F7ZPF4</accession>
<protein>
    <recommendedName>
        <fullName evidence="6">Transmembrane protein</fullName>
    </recommendedName>
</protein>
<feature type="coiled-coil region" evidence="1">
    <location>
        <begin position="107"/>
        <end position="143"/>
    </location>
</feature>
<evidence type="ECO:0008006" key="6">
    <source>
        <dbReference type="Google" id="ProtNLM"/>
    </source>
</evidence>
<evidence type="ECO:0000256" key="2">
    <source>
        <dbReference type="SAM" id="MobiDB-lite"/>
    </source>
</evidence>
<keyword evidence="1" id="KW-0175">Coiled coil</keyword>
<evidence type="ECO:0000313" key="5">
    <source>
        <dbReference type="Proteomes" id="UP000054481"/>
    </source>
</evidence>
<feature type="transmembrane region" description="Helical" evidence="3">
    <location>
        <begin position="144"/>
        <end position="162"/>
    </location>
</feature>
<keyword evidence="3" id="KW-0472">Membrane</keyword>
<feature type="compositionally biased region" description="Basic and acidic residues" evidence="2">
    <location>
        <begin position="78"/>
        <end position="102"/>
    </location>
</feature>
<feature type="region of interest" description="Disordered" evidence="2">
    <location>
        <begin position="36"/>
        <end position="102"/>
    </location>
</feature>
<proteinExistence type="predicted"/>
<dbReference type="EMBL" id="KQ030518">
    <property type="protein sequence ID" value="KJZ75405.1"/>
    <property type="molecule type" value="Genomic_DNA"/>
</dbReference>
<dbReference type="AlphaFoldDB" id="A0A0F7ZPF4"/>
<evidence type="ECO:0000256" key="3">
    <source>
        <dbReference type="SAM" id="Phobius"/>
    </source>
</evidence>
<dbReference type="Proteomes" id="UP000054481">
    <property type="component" value="Unassembled WGS sequence"/>
</dbReference>
<evidence type="ECO:0000256" key="1">
    <source>
        <dbReference type="SAM" id="Coils"/>
    </source>
</evidence>
<evidence type="ECO:0000313" key="4">
    <source>
        <dbReference type="EMBL" id="KJZ75405.1"/>
    </source>
</evidence>
<name>A0A0F7ZPF4_9HYPO</name>
<keyword evidence="3" id="KW-0812">Transmembrane</keyword>
<reference evidence="4 5" key="1">
    <citation type="journal article" date="2014" name="Genome Biol. Evol.">
        <title>Comparative genomics and transcriptomics analyses reveal divergent lifestyle features of nematode endoparasitic fungus Hirsutella minnesotensis.</title>
        <authorList>
            <person name="Lai Y."/>
            <person name="Liu K."/>
            <person name="Zhang X."/>
            <person name="Zhang X."/>
            <person name="Li K."/>
            <person name="Wang N."/>
            <person name="Shu C."/>
            <person name="Wu Y."/>
            <person name="Wang C."/>
            <person name="Bushley K.E."/>
            <person name="Xiang M."/>
            <person name="Liu X."/>
        </authorList>
    </citation>
    <scope>NUCLEOTIDE SEQUENCE [LARGE SCALE GENOMIC DNA]</scope>
    <source>
        <strain evidence="4 5">3608</strain>
    </source>
</reference>
<dbReference type="OrthoDB" id="3784821at2759"/>
<organism evidence="4 5">
    <name type="scientific">Hirsutella minnesotensis 3608</name>
    <dbReference type="NCBI Taxonomy" id="1043627"/>
    <lineage>
        <taxon>Eukaryota</taxon>
        <taxon>Fungi</taxon>
        <taxon>Dikarya</taxon>
        <taxon>Ascomycota</taxon>
        <taxon>Pezizomycotina</taxon>
        <taxon>Sordariomycetes</taxon>
        <taxon>Hypocreomycetidae</taxon>
        <taxon>Hypocreales</taxon>
        <taxon>Ophiocordycipitaceae</taxon>
        <taxon>Hirsutella</taxon>
    </lineage>
</organism>
<keyword evidence="3" id="KW-1133">Transmembrane helix</keyword>